<proteinExistence type="predicted"/>
<gene>
    <name evidence="1" type="ORF">PACLA_8A057180</name>
</gene>
<organism evidence="1 2">
    <name type="scientific">Paramuricea clavata</name>
    <name type="common">Red gorgonian</name>
    <name type="synonym">Violescent sea-whip</name>
    <dbReference type="NCBI Taxonomy" id="317549"/>
    <lineage>
        <taxon>Eukaryota</taxon>
        <taxon>Metazoa</taxon>
        <taxon>Cnidaria</taxon>
        <taxon>Anthozoa</taxon>
        <taxon>Octocorallia</taxon>
        <taxon>Malacalcyonacea</taxon>
        <taxon>Plexauridae</taxon>
        <taxon>Paramuricea</taxon>
    </lineage>
</organism>
<comment type="caution">
    <text evidence="1">The sequence shown here is derived from an EMBL/GenBank/DDBJ whole genome shotgun (WGS) entry which is preliminary data.</text>
</comment>
<name>A0A6S7LR45_PARCT</name>
<accession>A0A6S7LR45</accession>
<keyword evidence="2" id="KW-1185">Reference proteome</keyword>
<evidence type="ECO:0000313" key="1">
    <source>
        <dbReference type="EMBL" id="CAB4039029.1"/>
    </source>
</evidence>
<dbReference type="EMBL" id="CACRXK020024868">
    <property type="protein sequence ID" value="CAB4039029.1"/>
    <property type="molecule type" value="Genomic_DNA"/>
</dbReference>
<evidence type="ECO:0000313" key="2">
    <source>
        <dbReference type="Proteomes" id="UP001152795"/>
    </source>
</evidence>
<sequence length="148" mass="17605">MDWMQNVHDPLLPLDIPVQSGMCDGNVDYVKFDVYEASHMLKMDKQYLDFILTFSRKNIIKLSMNKPMWLKTKLFMAAVDQCTQCSDDVLREVCNNVLHMYPSYRLARILKYLLKLQYTVKDFMTSSCKCITWNTERRNLQYVPPRCR</sequence>
<reference evidence="1" key="1">
    <citation type="submission" date="2020-04" db="EMBL/GenBank/DDBJ databases">
        <authorList>
            <person name="Alioto T."/>
            <person name="Alioto T."/>
            <person name="Gomez Garrido J."/>
        </authorList>
    </citation>
    <scope>NUCLEOTIDE SEQUENCE</scope>
    <source>
        <strain evidence="1">A484AB</strain>
    </source>
</reference>
<dbReference type="Proteomes" id="UP001152795">
    <property type="component" value="Unassembled WGS sequence"/>
</dbReference>
<dbReference type="AlphaFoldDB" id="A0A6S7LR45"/>
<protein>
    <submittedName>
        <fullName evidence="1">Uncharacterized protein</fullName>
    </submittedName>
</protein>
<feature type="non-terminal residue" evidence="1">
    <location>
        <position position="148"/>
    </location>
</feature>